<reference evidence="10 11" key="1">
    <citation type="journal article" date="2020" name="Appl. Microbiol. Biotechnol.">
        <title>Targeted gene deletion in Brettanomyces bruxellensis with an expression-free CRISPR-Cas9 system.</title>
        <authorList>
            <person name="Varela C."/>
            <person name="Bartel C."/>
            <person name="Onetto C."/>
            <person name="Borneman A."/>
        </authorList>
    </citation>
    <scope>NUCLEOTIDE SEQUENCE [LARGE SCALE GENOMIC DNA]</scope>
    <source>
        <strain evidence="10 11">AWRI1613</strain>
    </source>
</reference>
<keyword evidence="8" id="KW-0813">Transport</keyword>
<evidence type="ECO:0000256" key="7">
    <source>
        <dbReference type="ARBA" id="ARBA00023242"/>
    </source>
</evidence>
<evidence type="ECO:0000259" key="9">
    <source>
        <dbReference type="Pfam" id="PF08389"/>
    </source>
</evidence>
<keyword evidence="6 8" id="KW-0694">RNA-binding</keyword>
<comment type="caution">
    <text evidence="10">The sequence shown here is derived from an EMBL/GenBank/DDBJ whole genome shotgun (WGS) entry which is preliminary data.</text>
</comment>
<evidence type="ECO:0000256" key="2">
    <source>
        <dbReference type="ARBA" id="ARBA00009466"/>
    </source>
</evidence>
<evidence type="ECO:0000313" key="11">
    <source>
        <dbReference type="Proteomes" id="UP000568158"/>
    </source>
</evidence>
<evidence type="ECO:0000256" key="8">
    <source>
        <dbReference type="RuleBase" id="RU366037"/>
    </source>
</evidence>
<comment type="similarity">
    <text evidence="2 8">Belongs to the exportin family.</text>
</comment>
<evidence type="ECO:0000256" key="3">
    <source>
        <dbReference type="ARBA" id="ARBA00018928"/>
    </source>
</evidence>
<dbReference type="GO" id="GO:0005643">
    <property type="term" value="C:nuclear pore"/>
    <property type="evidence" value="ECO:0007669"/>
    <property type="project" value="TreeGrafter"/>
</dbReference>
<dbReference type="EMBL" id="JABCYN010000056">
    <property type="protein sequence ID" value="KAF6006051.1"/>
    <property type="molecule type" value="Genomic_DNA"/>
</dbReference>
<keyword evidence="7 8" id="KW-0539">Nucleus</keyword>
<evidence type="ECO:0000256" key="4">
    <source>
        <dbReference type="ARBA" id="ARBA00022490"/>
    </source>
</evidence>
<sequence>MEAQIQQAVEIASGYSNDNSLKQQALEFIQQFKSSTDGWKHCLTILNSATVGSDAISLNLKFFIFQVFDERVPTLPDDEKIVLKDAVYSYLKYIITKGTIEPVFLRNAVAKTLGLLFVHCTLTCYPTIIKDLLGMASQADGNFNALLTDYYVKTLVIIHQEIGDQMIIKDKNDIQRSSLLKDRIRDNEMIDMVRSWRQALGHFSSPETVDSSNDIETKALFREIVIGILTAIGFYSSWIEINLILDQEFLSLFIDALQKMPPAKKLELITFLHLGSFLNQMQLDVKNVKFEFAQALARLCRELGIECVQVLEKAVTRNS</sequence>
<dbReference type="GO" id="GO:0071528">
    <property type="term" value="P:tRNA re-export from nucleus"/>
    <property type="evidence" value="ECO:0007669"/>
    <property type="project" value="UniProtKB-UniRule"/>
</dbReference>
<organism evidence="10 11">
    <name type="scientific">Dekkera bruxellensis</name>
    <name type="common">Brettanomyces custersii</name>
    <dbReference type="NCBI Taxonomy" id="5007"/>
    <lineage>
        <taxon>Eukaryota</taxon>
        <taxon>Fungi</taxon>
        <taxon>Dikarya</taxon>
        <taxon>Ascomycota</taxon>
        <taxon>Saccharomycotina</taxon>
        <taxon>Pichiomycetes</taxon>
        <taxon>Pichiales</taxon>
        <taxon>Pichiaceae</taxon>
        <taxon>Brettanomyces</taxon>
    </lineage>
</organism>
<dbReference type="GO" id="GO:0016363">
    <property type="term" value="C:nuclear matrix"/>
    <property type="evidence" value="ECO:0007669"/>
    <property type="project" value="TreeGrafter"/>
</dbReference>
<proteinExistence type="inferred from homology"/>
<dbReference type="InterPro" id="IPR016024">
    <property type="entry name" value="ARM-type_fold"/>
</dbReference>
<evidence type="ECO:0000256" key="6">
    <source>
        <dbReference type="ARBA" id="ARBA00022884"/>
    </source>
</evidence>
<dbReference type="GO" id="GO:0005737">
    <property type="term" value="C:cytoplasm"/>
    <property type="evidence" value="ECO:0007669"/>
    <property type="project" value="UniProtKB-SubCell"/>
</dbReference>
<feature type="domain" description="Exportin-1/Importin-beta-like" evidence="9">
    <location>
        <begin position="103"/>
        <end position="259"/>
    </location>
</feature>
<gene>
    <name evidence="10" type="ORF">HII12_005276</name>
</gene>
<dbReference type="InterPro" id="IPR011989">
    <property type="entry name" value="ARM-like"/>
</dbReference>
<dbReference type="Proteomes" id="UP000568158">
    <property type="component" value="Unassembled WGS sequence"/>
</dbReference>
<name>A0A8H6EQ18_DEKBR</name>
<evidence type="ECO:0000313" key="10">
    <source>
        <dbReference type="EMBL" id="KAF6006051.1"/>
    </source>
</evidence>
<keyword evidence="4 8" id="KW-0963">Cytoplasm</keyword>
<dbReference type="InterPro" id="IPR040017">
    <property type="entry name" value="XPOT"/>
</dbReference>
<comment type="function">
    <text evidence="8">tRNA nucleus export receptor which facilitates tRNA translocation across the nuclear pore complex.</text>
</comment>
<keyword evidence="5 8" id="KW-0820">tRNA-binding</keyword>
<dbReference type="GO" id="GO:0000049">
    <property type="term" value="F:tRNA binding"/>
    <property type="evidence" value="ECO:0007669"/>
    <property type="project" value="UniProtKB-UniRule"/>
</dbReference>
<dbReference type="GO" id="GO:0031267">
    <property type="term" value="F:small GTPase binding"/>
    <property type="evidence" value="ECO:0007669"/>
    <property type="project" value="InterPro"/>
</dbReference>
<dbReference type="Pfam" id="PF08389">
    <property type="entry name" value="Xpo1"/>
    <property type="match status" value="1"/>
</dbReference>
<dbReference type="Gene3D" id="1.25.10.10">
    <property type="entry name" value="Leucine-rich Repeat Variant"/>
    <property type="match status" value="1"/>
</dbReference>
<dbReference type="PANTHER" id="PTHR15952">
    <property type="entry name" value="EXPORTIN-T/LOS1"/>
    <property type="match status" value="1"/>
</dbReference>
<evidence type="ECO:0000256" key="1">
    <source>
        <dbReference type="ARBA" id="ARBA00004496"/>
    </source>
</evidence>
<dbReference type="AlphaFoldDB" id="A0A8H6EQ18"/>
<protein>
    <recommendedName>
        <fullName evidence="3 8">Exportin-T</fullName>
    </recommendedName>
    <alternativeName>
        <fullName evidence="8">Exportin(tRNA)</fullName>
    </alternativeName>
    <alternativeName>
        <fullName evidence="8">tRNA exportin</fullName>
    </alternativeName>
</protein>
<dbReference type="SUPFAM" id="SSF48371">
    <property type="entry name" value="ARM repeat"/>
    <property type="match status" value="1"/>
</dbReference>
<feature type="non-terminal residue" evidence="10">
    <location>
        <position position="319"/>
    </location>
</feature>
<dbReference type="InterPro" id="IPR013598">
    <property type="entry name" value="Exportin-1/Importin-b-like"/>
</dbReference>
<dbReference type="PANTHER" id="PTHR15952:SF11">
    <property type="entry name" value="EXPORTIN-T"/>
    <property type="match status" value="1"/>
</dbReference>
<evidence type="ECO:0000256" key="5">
    <source>
        <dbReference type="ARBA" id="ARBA00022555"/>
    </source>
</evidence>
<accession>A0A8H6EQ18</accession>
<comment type="subcellular location">
    <subcellularLocation>
        <location evidence="1 8">Cytoplasm</location>
    </subcellularLocation>
    <subcellularLocation>
        <location evidence="8">Nucleus</location>
    </subcellularLocation>
    <text evidence="8">Shuttles between the nucleus and the cytoplasm.</text>
</comment>